<feature type="transmembrane region" description="Helical" evidence="7">
    <location>
        <begin position="264"/>
        <end position="284"/>
    </location>
</feature>
<dbReference type="SUPFAM" id="SSF103473">
    <property type="entry name" value="MFS general substrate transporter"/>
    <property type="match status" value="1"/>
</dbReference>
<dbReference type="PANTHER" id="PTHR43791:SF63">
    <property type="entry name" value="HIGH AFFINITY CYSTEINE TRANSPORTER"/>
    <property type="match status" value="1"/>
</dbReference>
<keyword evidence="4 7" id="KW-1133">Transmembrane helix</keyword>
<dbReference type="OrthoDB" id="6730379at2759"/>
<keyword evidence="2" id="KW-0813">Transport</keyword>
<evidence type="ECO:0000256" key="7">
    <source>
        <dbReference type="SAM" id="Phobius"/>
    </source>
</evidence>
<keyword evidence="9" id="KW-1185">Reference proteome</keyword>
<sequence>MASNTEPVQPSDPAAGRTQPASPQDPEKSRPSNQIETEEHAIGGDDDDSKKDHAHYDKIDKEVAKYAGAEAVYISPEESTRLRKMIDKRVLAIMITTYFLQAIDKGTLSFAYVLFTCTRQCSWFQWRRRGANVSLVGLLWVCLQIRDLRFLMVHEKEWDGLLIGGRRNPGPQWPWLTTCVYIGILFVEYPQNYLIARLPVAKYLSFSIVAWGIVLGCHAACKDLAGLITVRTLLGIFESACQPAFVVLSSMWYRREEQASRVTYWYMMNGAQQIVGGLLAYCFTLISSGPLKNWQWLFLSYAIISVIYGVFVGWWMPDSPMRAKCFSEEDKRLMVERVRDNQTGIQNRQFKRHQAVEALKDPQTWCYAGIQFCTTFPTSGLGAFANVVIKGNFGFNTLQTQLLAMVLGFYIIFVLLGSVYLVKKWNQNIFVMLGFVVPSFVGTILLMTIPNTNFSTAVGLLICYYITLSFWSAQTLGLSMMSRNVAGQTKKTIVIANNFIWWSAGNAAGSQVFLAREAPKYFTAFASHIGCYALLVIILIFFRWHLSRENKRRDNLAAAGVREAADDRMVHAFEDLTDRENPNFRYVL</sequence>
<feature type="transmembrane region" description="Helical" evidence="7">
    <location>
        <begin position="402"/>
        <end position="422"/>
    </location>
</feature>
<evidence type="ECO:0000256" key="1">
    <source>
        <dbReference type="ARBA" id="ARBA00004141"/>
    </source>
</evidence>
<feature type="transmembrane region" description="Helical" evidence="7">
    <location>
        <begin position="454"/>
        <end position="473"/>
    </location>
</feature>
<evidence type="ECO:0000313" key="8">
    <source>
        <dbReference type="EMBL" id="KFH44102.1"/>
    </source>
</evidence>
<dbReference type="GO" id="GO:0016020">
    <property type="term" value="C:membrane"/>
    <property type="evidence" value="ECO:0007669"/>
    <property type="project" value="UniProtKB-SubCell"/>
</dbReference>
<dbReference type="Pfam" id="PF07690">
    <property type="entry name" value="MFS_1"/>
    <property type="match status" value="1"/>
</dbReference>
<feature type="transmembrane region" description="Helical" evidence="7">
    <location>
        <begin position="429"/>
        <end position="448"/>
    </location>
</feature>
<evidence type="ECO:0000256" key="2">
    <source>
        <dbReference type="ARBA" id="ARBA00022448"/>
    </source>
</evidence>
<dbReference type="PANTHER" id="PTHR43791">
    <property type="entry name" value="PERMEASE-RELATED"/>
    <property type="match status" value="1"/>
</dbReference>
<dbReference type="InterPro" id="IPR036259">
    <property type="entry name" value="MFS_trans_sf"/>
</dbReference>
<comment type="subcellular location">
    <subcellularLocation>
        <location evidence="1">Membrane</location>
        <topology evidence="1">Multi-pass membrane protein</topology>
    </subcellularLocation>
</comment>
<evidence type="ECO:0000256" key="4">
    <source>
        <dbReference type="ARBA" id="ARBA00022989"/>
    </source>
</evidence>
<dbReference type="EMBL" id="JPKY01000054">
    <property type="protein sequence ID" value="KFH44102.1"/>
    <property type="molecule type" value="Genomic_DNA"/>
</dbReference>
<name>A0A086T420_HAPC1</name>
<feature type="transmembrane region" description="Helical" evidence="7">
    <location>
        <begin position="203"/>
        <end position="221"/>
    </location>
</feature>
<keyword evidence="3 7" id="KW-0812">Transmembrane</keyword>
<proteinExistence type="predicted"/>
<feature type="transmembrane region" description="Helical" evidence="7">
    <location>
        <begin position="494"/>
        <end position="515"/>
    </location>
</feature>
<accession>A0A086T420</accession>
<reference evidence="9" key="1">
    <citation type="journal article" date="2014" name="Genome Announc.">
        <title>Genome sequence and annotation of Acremonium chrysogenum, producer of the beta-lactam antibiotic cephalosporin C.</title>
        <authorList>
            <person name="Terfehr D."/>
            <person name="Dahlmann T.A."/>
            <person name="Specht T."/>
            <person name="Zadra I."/>
            <person name="Kuernsteiner H."/>
            <person name="Kueck U."/>
        </authorList>
    </citation>
    <scope>NUCLEOTIDE SEQUENCE [LARGE SCALE GENOMIC DNA]</scope>
    <source>
        <strain evidence="9">ATCC 11550 / CBS 779.69 / DSM 880 / IAM 14645 / JCM 23072 / IMI 49137</strain>
    </source>
</reference>
<dbReference type="HOGENOM" id="CLU_001265_0_5_1"/>
<protein>
    <submittedName>
        <fullName evidence="8">Putative transporter-like protein</fullName>
    </submittedName>
</protein>
<gene>
    <name evidence="8" type="ORF">ACRE_050790</name>
</gene>
<feature type="transmembrane region" description="Helical" evidence="7">
    <location>
        <begin position="296"/>
        <end position="316"/>
    </location>
</feature>
<feature type="compositionally biased region" description="Basic and acidic residues" evidence="6">
    <location>
        <begin position="37"/>
        <end position="53"/>
    </location>
</feature>
<evidence type="ECO:0000256" key="3">
    <source>
        <dbReference type="ARBA" id="ARBA00022692"/>
    </source>
</evidence>
<evidence type="ECO:0000256" key="5">
    <source>
        <dbReference type="ARBA" id="ARBA00023136"/>
    </source>
</evidence>
<dbReference type="GO" id="GO:0033229">
    <property type="term" value="F:cysteine transmembrane transporter activity"/>
    <property type="evidence" value="ECO:0007669"/>
    <property type="project" value="TreeGrafter"/>
</dbReference>
<evidence type="ECO:0000256" key="6">
    <source>
        <dbReference type="SAM" id="MobiDB-lite"/>
    </source>
</evidence>
<dbReference type="Proteomes" id="UP000029964">
    <property type="component" value="Unassembled WGS sequence"/>
</dbReference>
<feature type="transmembrane region" description="Helical" evidence="7">
    <location>
        <begin position="521"/>
        <end position="542"/>
    </location>
</feature>
<dbReference type="InterPro" id="IPR011701">
    <property type="entry name" value="MFS"/>
</dbReference>
<dbReference type="STRING" id="857340.A0A086T420"/>
<dbReference type="Gene3D" id="1.20.1250.20">
    <property type="entry name" value="MFS general substrate transporter like domains"/>
    <property type="match status" value="2"/>
</dbReference>
<feature type="region of interest" description="Disordered" evidence="6">
    <location>
        <begin position="1"/>
        <end position="53"/>
    </location>
</feature>
<evidence type="ECO:0000313" key="9">
    <source>
        <dbReference type="Proteomes" id="UP000029964"/>
    </source>
</evidence>
<organism evidence="8 9">
    <name type="scientific">Hapsidospora chrysogenum (strain ATCC 11550 / CBS 779.69 / DSM 880 / IAM 14645 / JCM 23072 / IMI 49137)</name>
    <name type="common">Acremonium chrysogenum</name>
    <dbReference type="NCBI Taxonomy" id="857340"/>
    <lineage>
        <taxon>Eukaryota</taxon>
        <taxon>Fungi</taxon>
        <taxon>Dikarya</taxon>
        <taxon>Ascomycota</taxon>
        <taxon>Pezizomycotina</taxon>
        <taxon>Sordariomycetes</taxon>
        <taxon>Hypocreomycetidae</taxon>
        <taxon>Hypocreales</taxon>
        <taxon>Bionectriaceae</taxon>
        <taxon>Hapsidospora</taxon>
    </lineage>
</organism>
<keyword evidence="5 7" id="KW-0472">Membrane</keyword>
<comment type="caution">
    <text evidence="8">The sequence shown here is derived from an EMBL/GenBank/DDBJ whole genome shotgun (WGS) entry which is preliminary data.</text>
</comment>
<dbReference type="AlphaFoldDB" id="A0A086T420"/>